<protein>
    <submittedName>
        <fullName evidence="1">Uncharacterized protein</fullName>
    </submittedName>
</protein>
<dbReference type="RefSeq" id="XP_016216922.1">
    <property type="nucleotide sequence ID" value="XM_016354906.1"/>
</dbReference>
<dbReference type="AlphaFoldDB" id="A0A0D2AJK1"/>
<dbReference type="InParanoid" id="A0A0D2AJK1"/>
<proteinExistence type="predicted"/>
<dbReference type="OrthoDB" id="4708870at2759"/>
<reference evidence="1 2" key="1">
    <citation type="submission" date="2015-01" db="EMBL/GenBank/DDBJ databases">
        <title>The Genome Sequence of Ochroconis gallopava CBS43764.</title>
        <authorList>
            <consortium name="The Broad Institute Genomics Platform"/>
            <person name="Cuomo C."/>
            <person name="de Hoog S."/>
            <person name="Gorbushina A."/>
            <person name="Stielow B."/>
            <person name="Teixiera M."/>
            <person name="Abouelleil A."/>
            <person name="Chapman S.B."/>
            <person name="Priest M."/>
            <person name="Young S.K."/>
            <person name="Wortman J."/>
            <person name="Nusbaum C."/>
            <person name="Birren B."/>
        </authorList>
    </citation>
    <scope>NUCLEOTIDE SEQUENCE [LARGE SCALE GENOMIC DNA]</scope>
    <source>
        <strain evidence="1 2">CBS 43764</strain>
    </source>
</reference>
<dbReference type="EMBL" id="KN847533">
    <property type="protein sequence ID" value="KIW07053.1"/>
    <property type="molecule type" value="Genomic_DNA"/>
</dbReference>
<dbReference type="STRING" id="253628.A0A0D2AJK1"/>
<dbReference type="HOGENOM" id="CLU_032494_2_1_1"/>
<dbReference type="Proteomes" id="UP000053259">
    <property type="component" value="Unassembled WGS sequence"/>
</dbReference>
<keyword evidence="2" id="KW-1185">Reference proteome</keyword>
<dbReference type="VEuPathDB" id="FungiDB:PV09_01944"/>
<accession>A0A0D2AJK1</accession>
<evidence type="ECO:0000313" key="2">
    <source>
        <dbReference type="Proteomes" id="UP000053259"/>
    </source>
</evidence>
<name>A0A0D2AJK1_9PEZI</name>
<organism evidence="1 2">
    <name type="scientific">Verruconis gallopava</name>
    <dbReference type="NCBI Taxonomy" id="253628"/>
    <lineage>
        <taxon>Eukaryota</taxon>
        <taxon>Fungi</taxon>
        <taxon>Dikarya</taxon>
        <taxon>Ascomycota</taxon>
        <taxon>Pezizomycotina</taxon>
        <taxon>Dothideomycetes</taxon>
        <taxon>Pleosporomycetidae</taxon>
        <taxon>Venturiales</taxon>
        <taxon>Sympoventuriaceae</taxon>
        <taxon>Verruconis</taxon>
    </lineage>
</organism>
<sequence>MGGKVFTDLRVPRLPHELYHHVRIHCQKALRDFYVDVLSPPEAPDKPDHGDIDFLVARPILSPIEPDDVASSFGALKHKRIPNSKTTHYAVPLPGREHEFAQVDVHVCSEGHFHWEAFLHAYGDMMQILGVLNRPIGLTANEKGLHIRVREIEAKNRKRAMVFLTSDPHVAMRFLRLDVDAYEAGFQSNEQIYRWCFQGELYSEPIMLATTSNDRSRLRKRDMFTTCLQDWLPAHRQELFPPTRRIWTRDEVRDKALEWFPDAQRKYEEAMGHNMLEEWQLGVLADMREKCLGELGEKAAREVIRGSKRFVDRADGAWRVNEAAPEENIGLVPVWMDHLQTEDDKARFLEWFKENWRDVKALETKRGKVAKDLRATAKSGRETILP</sequence>
<dbReference type="GeneID" id="27309917"/>
<evidence type="ECO:0000313" key="1">
    <source>
        <dbReference type="EMBL" id="KIW07053.1"/>
    </source>
</evidence>
<gene>
    <name evidence="1" type="ORF">PV09_01944</name>
</gene>